<dbReference type="Proteomes" id="UP000248326">
    <property type="component" value="Unassembled WGS sequence"/>
</dbReference>
<reference evidence="2 3" key="1">
    <citation type="submission" date="2018-06" db="EMBL/GenBank/DDBJ databases">
        <title>Genomic Encyclopedia of Type Strains, Phase IV (KMG-IV): sequencing the most valuable type-strain genomes for metagenomic binning, comparative biology and taxonomic classification.</title>
        <authorList>
            <person name="Goeker M."/>
        </authorList>
    </citation>
    <scope>NUCLEOTIDE SEQUENCE [LARGE SCALE GENOMIC DNA]</scope>
    <source>
        <strain evidence="2 3">DSM 18048</strain>
    </source>
</reference>
<keyword evidence="1" id="KW-0812">Transmembrane</keyword>
<feature type="transmembrane region" description="Helical" evidence="1">
    <location>
        <begin position="21"/>
        <end position="41"/>
    </location>
</feature>
<keyword evidence="1" id="KW-1133">Transmembrane helix</keyword>
<protein>
    <recommendedName>
        <fullName evidence="4">PepSY-associated transmembrane protein</fullName>
    </recommendedName>
</protein>
<feature type="transmembrane region" description="Helical" evidence="1">
    <location>
        <begin position="180"/>
        <end position="198"/>
    </location>
</feature>
<keyword evidence="3" id="KW-1185">Reference proteome</keyword>
<comment type="caution">
    <text evidence="2">The sequence shown here is derived from an EMBL/GenBank/DDBJ whole genome shotgun (WGS) entry which is preliminary data.</text>
</comment>
<evidence type="ECO:0000256" key="1">
    <source>
        <dbReference type="SAM" id="Phobius"/>
    </source>
</evidence>
<dbReference type="RefSeq" id="WP_110887066.1">
    <property type="nucleotide sequence ID" value="NZ_QJSX01000009.1"/>
</dbReference>
<evidence type="ECO:0000313" key="2">
    <source>
        <dbReference type="EMBL" id="PYE53251.1"/>
    </source>
</evidence>
<dbReference type="PANTHER" id="PTHR40115:SF1">
    <property type="entry name" value="INNER MEMBRANE PROTEIN WITH PEPSY TM HELIX"/>
    <property type="match status" value="1"/>
</dbReference>
<dbReference type="Pfam" id="PF16357">
    <property type="entry name" value="PepSY_TM_like_2"/>
    <property type="match status" value="1"/>
</dbReference>
<feature type="transmembrane region" description="Helical" evidence="1">
    <location>
        <begin position="147"/>
        <end position="173"/>
    </location>
</feature>
<dbReference type="InterPro" id="IPR032307">
    <property type="entry name" value="PepSY_TM-like_2"/>
</dbReference>
<dbReference type="PANTHER" id="PTHR40115">
    <property type="entry name" value="INNER MEMBRANE PROTEIN WITH PEPSY TM HELIX"/>
    <property type="match status" value="1"/>
</dbReference>
<organism evidence="2 3">
    <name type="scientific">Deinococcus yavapaiensis KR-236</name>
    <dbReference type="NCBI Taxonomy" id="694435"/>
    <lineage>
        <taxon>Bacteria</taxon>
        <taxon>Thermotogati</taxon>
        <taxon>Deinococcota</taxon>
        <taxon>Deinococci</taxon>
        <taxon>Deinococcales</taxon>
        <taxon>Deinococcaceae</taxon>
        <taxon>Deinococcus</taxon>
    </lineage>
</organism>
<sequence length="199" mass="21929">MKPRPRTLKARTNATLRWLHIYTSMISLLVVLFFSLTGITLNHPDWTFGSMEARRELSGTLPRGWIQGESVDWLTVAEDLRAAHNLRGRAQDTRFDAGEASLSFRAPGYSADVLIEAPSGKYSVNVDAQGFVAVMNDLHRGRDAGSAWAWVIDVSGLFLTLISVTGLALLFYLRKIRVKALLVMVGGAVVVIALMRLAT</sequence>
<keyword evidence="1" id="KW-0472">Membrane</keyword>
<evidence type="ECO:0008006" key="4">
    <source>
        <dbReference type="Google" id="ProtNLM"/>
    </source>
</evidence>
<accession>A0A318SAH5</accession>
<dbReference type="EMBL" id="QJSX01000009">
    <property type="protein sequence ID" value="PYE53251.1"/>
    <property type="molecule type" value="Genomic_DNA"/>
</dbReference>
<evidence type="ECO:0000313" key="3">
    <source>
        <dbReference type="Proteomes" id="UP000248326"/>
    </source>
</evidence>
<dbReference type="OrthoDB" id="27171at2"/>
<dbReference type="AlphaFoldDB" id="A0A318SAH5"/>
<gene>
    <name evidence="2" type="ORF">DES52_10923</name>
</gene>
<proteinExistence type="predicted"/>
<name>A0A318SAH5_9DEIO</name>